<accession>A0A2P7SFT7</accession>
<protein>
    <recommendedName>
        <fullName evidence="3">DUF2336 domain-containing protein</fullName>
    </recommendedName>
</protein>
<organism evidence="1 2">
    <name type="scientific">Pseudaminobacter soli</name>
    <name type="common">ex Li et al. 2025</name>
    <dbReference type="NCBI Taxonomy" id="1295366"/>
    <lineage>
        <taxon>Bacteria</taxon>
        <taxon>Pseudomonadati</taxon>
        <taxon>Pseudomonadota</taxon>
        <taxon>Alphaproteobacteria</taxon>
        <taxon>Hyphomicrobiales</taxon>
        <taxon>Phyllobacteriaceae</taxon>
        <taxon>Pseudaminobacter</taxon>
    </lineage>
</organism>
<comment type="caution">
    <text evidence="1">The sequence shown here is derived from an EMBL/GenBank/DDBJ whole genome shotgun (WGS) entry which is preliminary data.</text>
</comment>
<keyword evidence="2" id="KW-1185">Reference proteome</keyword>
<evidence type="ECO:0008006" key="3">
    <source>
        <dbReference type="Google" id="ProtNLM"/>
    </source>
</evidence>
<dbReference type="AlphaFoldDB" id="A0A2P7SFT7"/>
<reference evidence="1 2" key="1">
    <citation type="submission" date="2018-03" db="EMBL/GenBank/DDBJ databases">
        <title>The draft genome of Mesorhizobium soli JCM 19897.</title>
        <authorList>
            <person name="Li L."/>
            <person name="Liu L."/>
            <person name="Liang L."/>
            <person name="Wang T."/>
            <person name="Zhang X."/>
        </authorList>
    </citation>
    <scope>NUCLEOTIDE SEQUENCE [LARGE SCALE GENOMIC DNA]</scope>
    <source>
        <strain evidence="1 2">JCM 19897</strain>
    </source>
</reference>
<dbReference type="EMBL" id="PXYL01000004">
    <property type="protein sequence ID" value="PSJ61354.1"/>
    <property type="molecule type" value="Genomic_DNA"/>
</dbReference>
<evidence type="ECO:0000313" key="1">
    <source>
        <dbReference type="EMBL" id="PSJ61354.1"/>
    </source>
</evidence>
<gene>
    <name evidence="1" type="ORF">C7I85_09790</name>
</gene>
<name>A0A2P7SFT7_9HYPH</name>
<proteinExistence type="predicted"/>
<dbReference type="Proteomes" id="UP000240653">
    <property type="component" value="Unassembled WGS sequence"/>
</dbReference>
<dbReference type="RefSeq" id="WP_106723782.1">
    <property type="nucleotide sequence ID" value="NZ_PXYL01000004.1"/>
</dbReference>
<sequence length="298" mass="32626">MKGEAGKSERLFRAAISAFCSLTRPTRREISQLEDLALPLFDQVSVDARRFASAALSECDYAPRKLIQRLCNETVDIAAPLLIRSKLLRDIDLITLIGRHGLPHARAIARRPNLNSAIAHLIRALSHSKPAVTSETAHEPLPGVSADNARRRLRSMMLPSQESPADSNEGMPEYAKLRDTALTGSASLFQMALAGASGLDYRTAKSVTDTTDQSLLLAALRSLDLSEERAFLIAAALFPGRYAHAEAIRLFLLRYRSLDPEAARERIRVCKADAIAAAVRASNSQQDRSQDSQKLKAS</sequence>
<evidence type="ECO:0000313" key="2">
    <source>
        <dbReference type="Proteomes" id="UP000240653"/>
    </source>
</evidence>